<dbReference type="Pfam" id="PF00515">
    <property type="entry name" value="TPR_1"/>
    <property type="match status" value="2"/>
</dbReference>
<comment type="subcellular location">
    <subcellularLocation>
        <location evidence="6">Cellular thylakoid membrane</location>
        <topology evidence="6">Peripheral membrane protein</topology>
    </subcellularLocation>
    <subcellularLocation>
        <location evidence="1">Membrane</location>
        <topology evidence="1">Peripheral membrane protein</topology>
    </subcellularLocation>
</comment>
<dbReference type="OrthoDB" id="9429505at2"/>
<dbReference type="GO" id="GO:0015979">
    <property type="term" value="P:photosynthesis"/>
    <property type="evidence" value="ECO:0007669"/>
    <property type="project" value="UniProtKB-UniRule"/>
</dbReference>
<dbReference type="RefSeq" id="WP_080814013.1">
    <property type="nucleotide sequence ID" value="NZ_CP021983.2"/>
</dbReference>
<evidence type="ECO:0000313" key="9">
    <source>
        <dbReference type="Proteomes" id="UP000191901"/>
    </source>
</evidence>
<dbReference type="PANTHER" id="PTHR44943">
    <property type="entry name" value="CELLULOSE SYNTHASE OPERON PROTEIN C"/>
    <property type="match status" value="1"/>
</dbReference>
<feature type="repeat" description="TPR 2" evidence="6">
    <location>
        <begin position="72"/>
        <end position="105"/>
    </location>
</feature>
<keyword evidence="9" id="KW-1185">Reference proteome</keyword>
<evidence type="ECO:0000256" key="2">
    <source>
        <dbReference type="ARBA" id="ARBA00022531"/>
    </source>
</evidence>
<dbReference type="Proteomes" id="UP000191901">
    <property type="component" value="Chromosome"/>
</dbReference>
<feature type="repeat" description="TPR" evidence="7">
    <location>
        <begin position="35"/>
        <end position="68"/>
    </location>
</feature>
<comment type="function">
    <text evidence="6">Seems to be required for the assembly of the photosystem I complex.</text>
</comment>
<comment type="similarity">
    <text evidence="6">Belongs to the Ycf3 family.</text>
</comment>
<dbReference type="Gene3D" id="1.25.40.10">
    <property type="entry name" value="Tetratricopeptide repeat domain"/>
    <property type="match status" value="1"/>
</dbReference>
<keyword evidence="3 6" id="KW-0677">Repeat</keyword>
<dbReference type="InterPro" id="IPR022818">
    <property type="entry name" value="PSI_Ycf3_assembly"/>
</dbReference>
<accession>A0A1Z3HUI8</accession>
<dbReference type="KEGG" id="hhg:XM38_049480"/>
<dbReference type="SUPFAM" id="SSF48452">
    <property type="entry name" value="TPR-like"/>
    <property type="match status" value="1"/>
</dbReference>
<dbReference type="InterPro" id="IPR051685">
    <property type="entry name" value="Ycf3/AcsC/BcsC/TPR_MFPF"/>
</dbReference>
<feature type="repeat" description="TPR" evidence="7">
    <location>
        <begin position="72"/>
        <end position="105"/>
    </location>
</feature>
<dbReference type="EMBL" id="CP021983">
    <property type="protein sequence ID" value="ASC73974.1"/>
    <property type="molecule type" value="Genomic_DNA"/>
</dbReference>
<keyword evidence="5 6" id="KW-0472">Membrane</keyword>
<dbReference type="GO" id="GO:0031676">
    <property type="term" value="C:plasma membrane-derived thylakoid membrane"/>
    <property type="evidence" value="ECO:0007669"/>
    <property type="project" value="UniProtKB-SubCell"/>
</dbReference>
<keyword evidence="4 6" id="KW-0802">TPR repeat</keyword>
<evidence type="ECO:0000313" key="8">
    <source>
        <dbReference type="EMBL" id="ASC73974.1"/>
    </source>
</evidence>
<dbReference type="STRING" id="1641165.XM38_26360"/>
<dbReference type="PROSITE" id="PS50293">
    <property type="entry name" value="TPR_REGION"/>
    <property type="match status" value="2"/>
</dbReference>
<reference evidence="8 9" key="1">
    <citation type="journal article" date="2016" name="Biochim. Biophys. Acta">
        <title>Characterization of red-shifted phycobilisomes isolated from the chlorophyll f-containing cyanobacterium Halomicronema hongdechloris.</title>
        <authorList>
            <person name="Li Y."/>
            <person name="Lin Y."/>
            <person name="Garvey C.J."/>
            <person name="Birch D."/>
            <person name="Corkery R.W."/>
            <person name="Loughlin P.C."/>
            <person name="Scheer H."/>
            <person name="Willows R.D."/>
            <person name="Chen M."/>
        </authorList>
    </citation>
    <scope>NUCLEOTIDE SEQUENCE [LARGE SCALE GENOMIC DNA]</scope>
    <source>
        <strain evidence="8 9">C2206</strain>
    </source>
</reference>
<keyword evidence="2 6" id="KW-0602">Photosynthesis</keyword>
<evidence type="ECO:0000256" key="3">
    <source>
        <dbReference type="ARBA" id="ARBA00022737"/>
    </source>
</evidence>
<dbReference type="InterPro" id="IPR011990">
    <property type="entry name" value="TPR-like_helical_dom_sf"/>
</dbReference>
<dbReference type="HAMAP" id="MF_00439">
    <property type="entry name" value="Ycf3"/>
    <property type="match status" value="1"/>
</dbReference>
<feature type="repeat" description="TPR 3" evidence="6">
    <location>
        <begin position="120"/>
        <end position="153"/>
    </location>
</feature>
<proteinExistence type="inferred from homology"/>
<dbReference type="NCBIfam" id="NF002725">
    <property type="entry name" value="PRK02603.1"/>
    <property type="match status" value="1"/>
</dbReference>
<gene>
    <name evidence="6" type="primary">ycf3</name>
    <name evidence="8" type="ORF">XM38_049480</name>
</gene>
<sequence>MPRTQRNDNFIDKTFTVMADLILKLMPAKDNAKQAFAYYRDGMSAQSEGEYAEALENYEEALRLEEDPYDKSFILYNMGLIHASNGEHDRALSHYQQALELNPRMCQALNNIAVIYHYKGERATANSDSDTAEKMFDEAARYWMEAIRIAPNNYIEAQNWLKNTGRMKMDMFF</sequence>
<dbReference type="PROSITE" id="PS50005">
    <property type="entry name" value="TPR"/>
    <property type="match status" value="2"/>
</dbReference>
<evidence type="ECO:0000256" key="1">
    <source>
        <dbReference type="ARBA" id="ARBA00004170"/>
    </source>
</evidence>
<evidence type="ECO:0000256" key="4">
    <source>
        <dbReference type="ARBA" id="ARBA00022803"/>
    </source>
</evidence>
<organism evidence="8 9">
    <name type="scientific">Halomicronema hongdechloris C2206</name>
    <dbReference type="NCBI Taxonomy" id="1641165"/>
    <lineage>
        <taxon>Bacteria</taxon>
        <taxon>Bacillati</taxon>
        <taxon>Cyanobacteriota</taxon>
        <taxon>Cyanophyceae</taxon>
        <taxon>Nodosilineales</taxon>
        <taxon>Nodosilineaceae</taxon>
        <taxon>Halomicronema</taxon>
    </lineage>
</organism>
<evidence type="ECO:0000256" key="5">
    <source>
        <dbReference type="ARBA" id="ARBA00023136"/>
    </source>
</evidence>
<name>A0A1Z3HUI8_9CYAN</name>
<evidence type="ECO:0000256" key="6">
    <source>
        <dbReference type="HAMAP-Rule" id="MF_00439"/>
    </source>
</evidence>
<protein>
    <recommendedName>
        <fullName evidence="6">Photosystem I assembly protein Ycf3</fullName>
    </recommendedName>
</protein>
<keyword evidence="6" id="KW-0793">Thylakoid</keyword>
<dbReference type="InterPro" id="IPR019734">
    <property type="entry name" value="TPR_rpt"/>
</dbReference>
<feature type="repeat" description="TPR 1" evidence="6">
    <location>
        <begin position="35"/>
        <end position="68"/>
    </location>
</feature>
<dbReference type="PANTHER" id="PTHR44943:SF8">
    <property type="entry name" value="TPR REPEAT-CONTAINING PROTEIN MJ0263"/>
    <property type="match status" value="1"/>
</dbReference>
<dbReference type="AlphaFoldDB" id="A0A1Z3HUI8"/>
<dbReference type="SMART" id="SM00028">
    <property type="entry name" value="TPR"/>
    <property type="match status" value="3"/>
</dbReference>
<evidence type="ECO:0000256" key="7">
    <source>
        <dbReference type="PROSITE-ProRule" id="PRU00339"/>
    </source>
</evidence>